<dbReference type="AlphaFoldDB" id="A0A1I1KL55"/>
<keyword evidence="6 9" id="KW-1133">Transmembrane helix</keyword>
<proteinExistence type="inferred from homology"/>
<dbReference type="PIRSF" id="PIRSF004669">
    <property type="entry name" value="FliQ"/>
    <property type="match status" value="1"/>
</dbReference>
<evidence type="ECO:0000256" key="3">
    <source>
        <dbReference type="ARBA" id="ARBA00021718"/>
    </source>
</evidence>
<keyword evidence="10" id="KW-0969">Cilium</keyword>
<evidence type="ECO:0000256" key="6">
    <source>
        <dbReference type="ARBA" id="ARBA00022989"/>
    </source>
</evidence>
<keyword evidence="10" id="KW-0282">Flagellum</keyword>
<evidence type="ECO:0000256" key="1">
    <source>
        <dbReference type="ARBA" id="ARBA00004651"/>
    </source>
</evidence>
<protein>
    <recommendedName>
        <fullName evidence="3 9">Flagellar biosynthetic protein FliQ</fullName>
    </recommendedName>
</protein>
<gene>
    <name evidence="9" type="primary">fliQ</name>
    <name evidence="10" type="ORF">SAMN05421842_10660</name>
</gene>
<dbReference type="EMBL" id="FOMG01000006">
    <property type="protein sequence ID" value="SFC61509.1"/>
    <property type="molecule type" value="Genomic_DNA"/>
</dbReference>
<feature type="transmembrane region" description="Helical" evidence="9">
    <location>
        <begin position="51"/>
        <end position="70"/>
    </location>
</feature>
<dbReference type="Pfam" id="PF01313">
    <property type="entry name" value="Bac_export_3"/>
    <property type="match status" value="1"/>
</dbReference>
<dbReference type="PANTHER" id="PTHR34040:SF2">
    <property type="entry name" value="FLAGELLAR BIOSYNTHETIC PROTEIN FLIQ"/>
    <property type="match status" value="1"/>
</dbReference>
<keyword evidence="7 9" id="KW-0472">Membrane</keyword>
<dbReference type="OrthoDB" id="9806440at2"/>
<dbReference type="Proteomes" id="UP000199263">
    <property type="component" value="Unassembled WGS sequence"/>
</dbReference>
<dbReference type="InterPro" id="IPR006305">
    <property type="entry name" value="FliQ"/>
</dbReference>
<keyword evidence="11" id="KW-1185">Reference proteome</keyword>
<comment type="similarity">
    <text evidence="2 9">Belongs to the FliQ/MopD/SpaQ family.</text>
</comment>
<accession>A0A1I1KL55</accession>
<evidence type="ECO:0000256" key="4">
    <source>
        <dbReference type="ARBA" id="ARBA00022475"/>
    </source>
</evidence>
<dbReference type="GO" id="GO:0009425">
    <property type="term" value="C:bacterial-type flagellum basal body"/>
    <property type="evidence" value="ECO:0007669"/>
    <property type="project" value="UniProtKB-SubCell"/>
</dbReference>
<keyword evidence="4 9" id="KW-1003">Cell membrane</keyword>
<dbReference type="GO" id="GO:0005886">
    <property type="term" value="C:plasma membrane"/>
    <property type="evidence" value="ECO:0007669"/>
    <property type="project" value="UniProtKB-SubCell"/>
</dbReference>
<dbReference type="RefSeq" id="WP_090089542.1">
    <property type="nucleotide sequence ID" value="NZ_FOMG01000006.1"/>
</dbReference>
<comment type="subcellular location">
    <subcellularLocation>
        <location evidence="1 9">Cell membrane</location>
        <topology evidence="1">Multi-pass membrane protein</topology>
    </subcellularLocation>
    <subcellularLocation>
        <location evidence="9">Bacterial flagellum basal body</location>
    </subcellularLocation>
</comment>
<keyword evidence="5 9" id="KW-0812">Transmembrane</keyword>
<feature type="transmembrane region" description="Helical" evidence="9">
    <location>
        <begin position="20"/>
        <end position="39"/>
    </location>
</feature>
<reference evidence="10 11" key="1">
    <citation type="submission" date="2016-10" db="EMBL/GenBank/DDBJ databases">
        <authorList>
            <person name="de Groot N.N."/>
        </authorList>
    </citation>
    <scope>NUCLEOTIDE SEQUENCE [LARGE SCALE GENOMIC DNA]</scope>
    <source>
        <strain evidence="10 11">DSM 12992</strain>
    </source>
</reference>
<evidence type="ECO:0000256" key="7">
    <source>
        <dbReference type="ARBA" id="ARBA00023136"/>
    </source>
</evidence>
<evidence type="ECO:0000313" key="10">
    <source>
        <dbReference type="EMBL" id="SFC61509.1"/>
    </source>
</evidence>
<keyword evidence="10" id="KW-0966">Cell projection</keyword>
<organism evidence="10 11">
    <name type="scientific">Clostridium uliginosum</name>
    <dbReference type="NCBI Taxonomy" id="119641"/>
    <lineage>
        <taxon>Bacteria</taxon>
        <taxon>Bacillati</taxon>
        <taxon>Bacillota</taxon>
        <taxon>Clostridia</taxon>
        <taxon>Eubacteriales</taxon>
        <taxon>Clostridiaceae</taxon>
        <taxon>Clostridium</taxon>
    </lineage>
</organism>
<evidence type="ECO:0000256" key="8">
    <source>
        <dbReference type="ARBA" id="ARBA00023143"/>
    </source>
</evidence>
<evidence type="ECO:0000256" key="2">
    <source>
        <dbReference type="ARBA" id="ARBA00006156"/>
    </source>
</evidence>
<dbReference type="PRINTS" id="PR00952">
    <property type="entry name" value="TYPE3IMQPROT"/>
</dbReference>
<dbReference type="GO" id="GO:0009306">
    <property type="term" value="P:protein secretion"/>
    <property type="evidence" value="ECO:0007669"/>
    <property type="project" value="InterPro"/>
</dbReference>
<evidence type="ECO:0000313" key="11">
    <source>
        <dbReference type="Proteomes" id="UP000199263"/>
    </source>
</evidence>
<keyword evidence="8 9" id="KW-0975">Bacterial flagellum</keyword>
<name>A0A1I1KL55_9CLOT</name>
<dbReference type="GO" id="GO:0044780">
    <property type="term" value="P:bacterial-type flagellum assembly"/>
    <property type="evidence" value="ECO:0007669"/>
    <property type="project" value="InterPro"/>
</dbReference>
<evidence type="ECO:0000256" key="5">
    <source>
        <dbReference type="ARBA" id="ARBA00022692"/>
    </source>
</evidence>
<dbReference type="InterPro" id="IPR002191">
    <property type="entry name" value="Bac_export_3"/>
</dbReference>
<dbReference type="PANTHER" id="PTHR34040">
    <property type="entry name" value="FLAGELLAR BIOSYNTHETIC PROTEIN FLIQ"/>
    <property type="match status" value="1"/>
</dbReference>
<dbReference type="NCBIfam" id="TIGR01402">
    <property type="entry name" value="fliQ"/>
    <property type="match status" value="1"/>
</dbReference>
<comment type="function">
    <text evidence="9">Role in flagellar biosynthesis.</text>
</comment>
<sequence>MSQALLNGIIKDTIIVAVKLSAPILIVILIVGLIISILQATTQVQEQTLTFIPKLIASAIVGILLSSWMLQTLMSFTTRIFDLITKVTS</sequence>
<dbReference type="STRING" id="119641.SAMN05421842_10660"/>
<evidence type="ECO:0000256" key="9">
    <source>
        <dbReference type="RuleBase" id="RU364090"/>
    </source>
</evidence>